<name>A0A1I2TZQ1_9FIRM</name>
<dbReference type="STRING" id="341036.SAMN05660649_02427"/>
<accession>A0A1I2TZQ1</accession>
<evidence type="ECO:0000313" key="2">
    <source>
        <dbReference type="EMBL" id="SFG70372.1"/>
    </source>
</evidence>
<feature type="transmembrane region" description="Helical" evidence="1">
    <location>
        <begin position="82"/>
        <end position="101"/>
    </location>
</feature>
<keyword evidence="3" id="KW-1185">Reference proteome</keyword>
<sequence>MTEQSRAKLNKFSVWLSVAALIFSIALFWAGMSFLKAEVFPHYFNPQKHQIVKQNPDTKEVYAWQDASGAVYTPEDTQVKNFTWGITALLLFVMLSGMALYNKATKYYTGVLLAREPARSNQNYVPRLQ</sequence>
<dbReference type="RefSeq" id="WP_092471634.1">
    <property type="nucleotide sequence ID" value="NZ_FOOX01000008.1"/>
</dbReference>
<reference evidence="3" key="1">
    <citation type="submission" date="2016-10" db="EMBL/GenBank/DDBJ databases">
        <authorList>
            <person name="Varghese N."/>
            <person name="Submissions S."/>
        </authorList>
    </citation>
    <scope>NUCLEOTIDE SEQUENCE [LARGE SCALE GENOMIC DNA]</scope>
    <source>
        <strain evidence="3">DSM 17038</strain>
    </source>
</reference>
<dbReference type="OrthoDB" id="1807182at2"/>
<gene>
    <name evidence="2" type="ORF">SAMN05660649_02427</name>
</gene>
<evidence type="ECO:0000313" key="3">
    <source>
        <dbReference type="Proteomes" id="UP000199337"/>
    </source>
</evidence>
<feature type="transmembrane region" description="Helical" evidence="1">
    <location>
        <begin position="12"/>
        <end position="35"/>
    </location>
</feature>
<organism evidence="2 3">
    <name type="scientific">Desulfotruncus arcticus DSM 17038</name>
    <dbReference type="NCBI Taxonomy" id="1121424"/>
    <lineage>
        <taxon>Bacteria</taxon>
        <taxon>Bacillati</taxon>
        <taxon>Bacillota</taxon>
        <taxon>Clostridia</taxon>
        <taxon>Eubacteriales</taxon>
        <taxon>Desulfallaceae</taxon>
        <taxon>Desulfotruncus</taxon>
    </lineage>
</organism>
<keyword evidence="1" id="KW-0472">Membrane</keyword>
<dbReference type="EMBL" id="FOOX01000008">
    <property type="protein sequence ID" value="SFG70372.1"/>
    <property type="molecule type" value="Genomic_DNA"/>
</dbReference>
<dbReference type="AlphaFoldDB" id="A0A1I2TZQ1"/>
<proteinExistence type="predicted"/>
<protein>
    <submittedName>
        <fullName evidence="2">Uncharacterized protein</fullName>
    </submittedName>
</protein>
<keyword evidence="1" id="KW-1133">Transmembrane helix</keyword>
<dbReference type="Proteomes" id="UP000199337">
    <property type="component" value="Unassembled WGS sequence"/>
</dbReference>
<keyword evidence="1" id="KW-0812">Transmembrane</keyword>
<evidence type="ECO:0000256" key="1">
    <source>
        <dbReference type="SAM" id="Phobius"/>
    </source>
</evidence>